<gene>
    <name evidence="1" type="ORF">D0Z00_001886</name>
</gene>
<name>A0ACB6V5S8_9ASCO</name>
<evidence type="ECO:0000313" key="2">
    <source>
        <dbReference type="Proteomes" id="UP000744676"/>
    </source>
</evidence>
<accession>A0ACB6V5S8</accession>
<dbReference type="Proteomes" id="UP000744676">
    <property type="component" value="Unassembled WGS sequence"/>
</dbReference>
<sequence length="472" mass="52455">MPPPHSHHQSKHYHLSSASAKSSSYSSLVSNPTMPATNTANSNTLLSSINRQNNNTVNLKKKASVRDSKRLSIFPWSNRKASSSSGTSHNNYYHSERIPVISDPVLEFSTADFFTSTDTIHKKESRPVPTITTYPPSQHAINTRNSMIALPNNRGSPIPSLRRPSTSHALYSTTPKSPITPLVEDYPRDNRKSLNNKLDEEILDSHSEIDSIPELKQKLRESEQKTINILVEYQQKIDKSRKRVLELERSLQEEQKINREIINNNNNTNNSNNHTTTSRTPSHYPTNSIVVTTTSPSTLVPPSSPLPLLPGQPPQSPTQQTKGMTPAEMQSRITILETQKENLRQALRDLRVNKDLEIKHYKDKIERVNKMHTFQASLTKKQPGAISTLNSEASLLKTPKKTKTDSTDSTFSSTFSNSTTTSRSSSSSSITWNTTTTSSTIMPPSSMGFTKRIGVTPILPTTSAIGTTSNVI</sequence>
<organism evidence="1 2">
    <name type="scientific">Geotrichum galactomycetum</name>
    <dbReference type="NCBI Taxonomy" id="27317"/>
    <lineage>
        <taxon>Eukaryota</taxon>
        <taxon>Fungi</taxon>
        <taxon>Dikarya</taxon>
        <taxon>Ascomycota</taxon>
        <taxon>Saccharomycotina</taxon>
        <taxon>Dipodascomycetes</taxon>
        <taxon>Dipodascales</taxon>
        <taxon>Dipodascaceae</taxon>
        <taxon>Geotrichum</taxon>
    </lineage>
</organism>
<proteinExistence type="predicted"/>
<protein>
    <submittedName>
        <fullName evidence="1">Uncharacterized protein</fullName>
    </submittedName>
</protein>
<evidence type="ECO:0000313" key="1">
    <source>
        <dbReference type="EMBL" id="KAF5098827.1"/>
    </source>
</evidence>
<keyword evidence="2" id="KW-1185">Reference proteome</keyword>
<comment type="caution">
    <text evidence="1">The sequence shown here is derived from an EMBL/GenBank/DDBJ whole genome shotgun (WGS) entry which is preliminary data.</text>
</comment>
<reference evidence="1 2" key="1">
    <citation type="journal article" date="2020" name="Front. Microbiol.">
        <title>Phenotypic and Genetic Characterization of the Cheese Ripening Yeast Geotrichum candidum.</title>
        <authorList>
            <person name="Perkins V."/>
            <person name="Vignola S."/>
            <person name="Lessard M.H."/>
            <person name="Plante P.L."/>
            <person name="Corbeil J."/>
            <person name="Dugat-Bony E."/>
            <person name="Frenette M."/>
            <person name="Labrie S."/>
        </authorList>
    </citation>
    <scope>NUCLEOTIDE SEQUENCE [LARGE SCALE GENOMIC DNA]</scope>
    <source>
        <strain evidence="1 2">LMA-1147</strain>
    </source>
</reference>
<dbReference type="EMBL" id="QVQA01000041">
    <property type="protein sequence ID" value="KAF5098827.1"/>
    <property type="molecule type" value="Genomic_DNA"/>
</dbReference>